<dbReference type="Proteomes" id="UP000828251">
    <property type="component" value="Unassembled WGS sequence"/>
</dbReference>
<dbReference type="EMBL" id="JAIQCV010000013">
    <property type="protein sequence ID" value="KAH1031701.1"/>
    <property type="molecule type" value="Genomic_DNA"/>
</dbReference>
<accession>A0A9D3ZFH5</accession>
<name>A0A9D3ZFH5_9ROSI</name>
<evidence type="ECO:0000313" key="3">
    <source>
        <dbReference type="Proteomes" id="UP000828251"/>
    </source>
</evidence>
<keyword evidence="3" id="KW-1185">Reference proteome</keyword>
<evidence type="ECO:0000313" key="2">
    <source>
        <dbReference type="EMBL" id="KAH1031701.1"/>
    </source>
</evidence>
<comment type="caution">
    <text evidence="2">The sequence shown here is derived from an EMBL/GenBank/DDBJ whole genome shotgun (WGS) entry which is preliminary data.</text>
</comment>
<organism evidence="2 3">
    <name type="scientific">Gossypium stocksii</name>
    <dbReference type="NCBI Taxonomy" id="47602"/>
    <lineage>
        <taxon>Eukaryota</taxon>
        <taxon>Viridiplantae</taxon>
        <taxon>Streptophyta</taxon>
        <taxon>Embryophyta</taxon>
        <taxon>Tracheophyta</taxon>
        <taxon>Spermatophyta</taxon>
        <taxon>Magnoliopsida</taxon>
        <taxon>eudicotyledons</taxon>
        <taxon>Gunneridae</taxon>
        <taxon>Pentapetalae</taxon>
        <taxon>rosids</taxon>
        <taxon>malvids</taxon>
        <taxon>Malvales</taxon>
        <taxon>Malvaceae</taxon>
        <taxon>Malvoideae</taxon>
        <taxon>Gossypium</taxon>
    </lineage>
</organism>
<feature type="region of interest" description="Disordered" evidence="1">
    <location>
        <begin position="1"/>
        <end position="21"/>
    </location>
</feature>
<proteinExistence type="predicted"/>
<feature type="non-terminal residue" evidence="2">
    <location>
        <position position="1"/>
    </location>
</feature>
<dbReference type="AlphaFoldDB" id="A0A9D3ZFH5"/>
<sequence length="97" mass="11149">GLFSSYRPYSRPTFDQSDPCDPRENFKNTGLHARMAWPCGPTCLDWPCLCGPHDLVQNSHALVTCLCGPTRPNWLHVTHTTTPYHHTIMSYARPYFR</sequence>
<gene>
    <name evidence="2" type="ORF">J1N35_043875</name>
</gene>
<evidence type="ECO:0000256" key="1">
    <source>
        <dbReference type="SAM" id="MobiDB-lite"/>
    </source>
</evidence>
<reference evidence="2 3" key="1">
    <citation type="journal article" date="2021" name="Plant Biotechnol. J.">
        <title>Multi-omics assisted identification of the key and species-specific regulatory components of drought-tolerant mechanisms in Gossypium stocksii.</title>
        <authorList>
            <person name="Yu D."/>
            <person name="Ke L."/>
            <person name="Zhang D."/>
            <person name="Wu Y."/>
            <person name="Sun Y."/>
            <person name="Mei J."/>
            <person name="Sun J."/>
            <person name="Sun Y."/>
        </authorList>
    </citation>
    <scope>NUCLEOTIDE SEQUENCE [LARGE SCALE GENOMIC DNA]</scope>
    <source>
        <strain evidence="3">cv. E1</strain>
        <tissue evidence="2">Leaf</tissue>
    </source>
</reference>
<protein>
    <submittedName>
        <fullName evidence="2">Uncharacterized protein</fullName>
    </submittedName>
</protein>